<gene>
    <name evidence="7" type="ORF">Pla123a_18580</name>
</gene>
<keyword evidence="4 6" id="KW-1133">Transmembrane helix</keyword>
<dbReference type="Pfam" id="PF04277">
    <property type="entry name" value="OAD_gamma"/>
    <property type="match status" value="1"/>
</dbReference>
<evidence type="ECO:0000256" key="5">
    <source>
        <dbReference type="ARBA" id="ARBA00023136"/>
    </source>
</evidence>
<evidence type="ECO:0000313" key="7">
    <source>
        <dbReference type="EMBL" id="TWT77203.1"/>
    </source>
</evidence>
<proteinExistence type="predicted"/>
<name>A0A5C5YQR1_9BACT</name>
<evidence type="ECO:0000256" key="1">
    <source>
        <dbReference type="ARBA" id="ARBA00004236"/>
    </source>
</evidence>
<evidence type="ECO:0000256" key="2">
    <source>
        <dbReference type="ARBA" id="ARBA00022475"/>
    </source>
</evidence>
<evidence type="ECO:0000256" key="4">
    <source>
        <dbReference type="ARBA" id="ARBA00022989"/>
    </source>
</evidence>
<dbReference type="AlphaFoldDB" id="A0A5C5YQR1"/>
<organism evidence="7 8">
    <name type="scientific">Posidoniimonas polymericola</name>
    <dbReference type="NCBI Taxonomy" id="2528002"/>
    <lineage>
        <taxon>Bacteria</taxon>
        <taxon>Pseudomonadati</taxon>
        <taxon>Planctomycetota</taxon>
        <taxon>Planctomycetia</taxon>
        <taxon>Pirellulales</taxon>
        <taxon>Lacipirellulaceae</taxon>
        <taxon>Posidoniimonas</taxon>
    </lineage>
</organism>
<dbReference type="Proteomes" id="UP000318478">
    <property type="component" value="Unassembled WGS sequence"/>
</dbReference>
<dbReference type="GO" id="GO:0015081">
    <property type="term" value="F:sodium ion transmembrane transporter activity"/>
    <property type="evidence" value="ECO:0007669"/>
    <property type="project" value="InterPro"/>
</dbReference>
<evidence type="ECO:0000256" key="3">
    <source>
        <dbReference type="ARBA" id="ARBA00022692"/>
    </source>
</evidence>
<dbReference type="OrthoDB" id="292157at2"/>
<comment type="caution">
    <text evidence="7">The sequence shown here is derived from an EMBL/GenBank/DDBJ whole genome shotgun (WGS) entry which is preliminary data.</text>
</comment>
<dbReference type="GO" id="GO:0036376">
    <property type="term" value="P:sodium ion export across plasma membrane"/>
    <property type="evidence" value="ECO:0007669"/>
    <property type="project" value="InterPro"/>
</dbReference>
<reference evidence="7 8" key="1">
    <citation type="submission" date="2019-02" db="EMBL/GenBank/DDBJ databases">
        <title>Deep-cultivation of Planctomycetes and their phenomic and genomic characterization uncovers novel biology.</title>
        <authorList>
            <person name="Wiegand S."/>
            <person name="Jogler M."/>
            <person name="Boedeker C."/>
            <person name="Pinto D."/>
            <person name="Vollmers J."/>
            <person name="Rivas-Marin E."/>
            <person name="Kohn T."/>
            <person name="Peeters S.H."/>
            <person name="Heuer A."/>
            <person name="Rast P."/>
            <person name="Oberbeckmann S."/>
            <person name="Bunk B."/>
            <person name="Jeske O."/>
            <person name="Meyerdierks A."/>
            <person name="Storesund J.E."/>
            <person name="Kallscheuer N."/>
            <person name="Luecker S."/>
            <person name="Lage O.M."/>
            <person name="Pohl T."/>
            <person name="Merkel B.J."/>
            <person name="Hornburger P."/>
            <person name="Mueller R.-W."/>
            <person name="Bruemmer F."/>
            <person name="Labrenz M."/>
            <person name="Spormann A.M."/>
            <person name="Op Den Camp H."/>
            <person name="Overmann J."/>
            <person name="Amann R."/>
            <person name="Jetten M.S.M."/>
            <person name="Mascher T."/>
            <person name="Medema M.H."/>
            <person name="Devos D.P."/>
            <person name="Kaster A.-K."/>
            <person name="Ovreas L."/>
            <person name="Rohde M."/>
            <person name="Galperin M.Y."/>
            <person name="Jogler C."/>
        </authorList>
    </citation>
    <scope>NUCLEOTIDE SEQUENCE [LARGE SCALE GENOMIC DNA]</scope>
    <source>
        <strain evidence="7 8">Pla123a</strain>
    </source>
</reference>
<evidence type="ECO:0000256" key="6">
    <source>
        <dbReference type="SAM" id="Phobius"/>
    </source>
</evidence>
<comment type="subcellular location">
    <subcellularLocation>
        <location evidence="1">Cell membrane</location>
    </subcellularLocation>
</comment>
<dbReference type="GO" id="GO:0005886">
    <property type="term" value="C:plasma membrane"/>
    <property type="evidence" value="ECO:0007669"/>
    <property type="project" value="UniProtKB-SubCell"/>
</dbReference>
<keyword evidence="5 6" id="KW-0472">Membrane</keyword>
<keyword evidence="3 6" id="KW-0812">Transmembrane</keyword>
<protein>
    <submittedName>
        <fullName evidence="7">Oxaloacetate decarboxylase, gamma chain</fullName>
    </submittedName>
</protein>
<feature type="transmembrane region" description="Helical" evidence="6">
    <location>
        <begin position="23"/>
        <end position="47"/>
    </location>
</feature>
<evidence type="ECO:0000313" key="8">
    <source>
        <dbReference type="Proteomes" id="UP000318478"/>
    </source>
</evidence>
<keyword evidence="8" id="KW-1185">Reference proteome</keyword>
<dbReference type="RefSeq" id="WP_146586141.1">
    <property type="nucleotide sequence ID" value="NZ_SJPO01000004.1"/>
</dbReference>
<keyword evidence="2" id="KW-1003">Cell membrane</keyword>
<sequence>MALLLPILAEASGWQGIVEGRGLAISVTGMLIVFVALATISTFIAMLPKLLALIEPIFPESAGHHHASPAAPQAPAPTAVPATVVAVAGSLPAAGPAPAQQDDGAVIAAIGYAVHASSSAGKGAKA</sequence>
<accession>A0A5C5YQR1</accession>
<dbReference type="InterPro" id="IPR005899">
    <property type="entry name" value="Na_pump_deCOase"/>
</dbReference>
<dbReference type="EMBL" id="SJPO01000004">
    <property type="protein sequence ID" value="TWT77203.1"/>
    <property type="molecule type" value="Genomic_DNA"/>
</dbReference>